<keyword evidence="1" id="KW-0472">Membrane</keyword>
<dbReference type="OrthoDB" id="11605at2157"/>
<sequence>MNHRGLTFWYNAALVTFAVVAMSITWSVMSSGFSSSEVMKAVVEEAVQDSANNLQVIGKITGAADIQDATIKLTSTPLTATTTGLIDLRPQNIKVTYKIVKAGSYEISYDNIYAGTLEGKFASLKSALEAAKEKGLIKTNPNVDSEKPDTTTAFLYFVINQDNDILLGNDEIANLVVIYADKDRPTTGEFIRLQVEESEGMLLDMQRTIPNISGSVVDFGGKVKKQD</sequence>
<reference evidence="2 3" key="1">
    <citation type="journal article" date="2016" name="Sci. Rep.">
        <title>A novel ammonia-oxidizing archaeon from wastewater treatment plant: Its enrichment, physiological and genomic characteristics.</title>
        <authorList>
            <person name="Li Y."/>
            <person name="Ding K."/>
            <person name="Wen X."/>
            <person name="Zhang B."/>
            <person name="Shen B."/>
            <person name="Yang Y."/>
        </authorList>
    </citation>
    <scope>NUCLEOTIDE SEQUENCE [LARGE SCALE GENOMIC DNA]</scope>
    <source>
        <strain evidence="2 3">SAT1</strain>
    </source>
</reference>
<evidence type="ECO:0000313" key="2">
    <source>
        <dbReference type="EMBL" id="AJZ75266.1"/>
    </source>
</evidence>
<dbReference type="EMBL" id="CP011097">
    <property type="protein sequence ID" value="AJZ75266.1"/>
    <property type="molecule type" value="Genomic_DNA"/>
</dbReference>
<dbReference type="Proteomes" id="UP000266745">
    <property type="component" value="Chromosome"/>
</dbReference>
<accession>A0A3G1B3F8</accession>
<gene>
    <name evidence="2" type="ORF">SU86_001435</name>
</gene>
<dbReference type="KEGG" id="tah:SU86_001435"/>
<evidence type="ECO:0000256" key="1">
    <source>
        <dbReference type="SAM" id="Phobius"/>
    </source>
</evidence>
<evidence type="ECO:0000313" key="3">
    <source>
        <dbReference type="Proteomes" id="UP000266745"/>
    </source>
</evidence>
<organism evidence="2 3">
    <name type="scientific">Candidatus Nitrosotenuis cloacae</name>
    <dbReference type="NCBI Taxonomy" id="1603555"/>
    <lineage>
        <taxon>Archaea</taxon>
        <taxon>Nitrososphaerota</taxon>
        <taxon>Candidatus Nitrosotenuis</taxon>
    </lineage>
</organism>
<feature type="transmembrane region" description="Helical" evidence="1">
    <location>
        <begin position="7"/>
        <end position="29"/>
    </location>
</feature>
<name>A0A3G1B3F8_9ARCH</name>
<keyword evidence="1" id="KW-0812">Transmembrane</keyword>
<protein>
    <submittedName>
        <fullName evidence="2">Uncharacterized protein</fullName>
    </submittedName>
</protein>
<dbReference type="GeneID" id="24875042"/>
<dbReference type="RefSeq" id="WP_048187743.1">
    <property type="nucleotide sequence ID" value="NZ_CP011097.1"/>
</dbReference>
<keyword evidence="3" id="KW-1185">Reference proteome</keyword>
<dbReference type="AlphaFoldDB" id="A0A3G1B3F8"/>
<keyword evidence="1" id="KW-1133">Transmembrane helix</keyword>
<dbReference type="STRING" id="1603555.SU86_001435"/>
<proteinExistence type="predicted"/>